<keyword evidence="2" id="KW-1003">Cell membrane</keyword>
<keyword evidence="3" id="KW-0812">Transmembrane</keyword>
<dbReference type="Proteomes" id="UP000613113">
    <property type="component" value="Unassembled WGS sequence"/>
</dbReference>
<evidence type="ECO:0000259" key="7">
    <source>
        <dbReference type="SMART" id="SM01049"/>
    </source>
</evidence>
<gene>
    <name evidence="8" type="ORF">H8K27_14575</name>
</gene>
<keyword evidence="4" id="KW-1133">Transmembrane helix</keyword>
<protein>
    <submittedName>
        <fullName evidence="8">Cache domain-containing protein</fullName>
    </submittedName>
</protein>
<evidence type="ECO:0000256" key="4">
    <source>
        <dbReference type="ARBA" id="ARBA00022989"/>
    </source>
</evidence>
<accession>A0ABR6YR38</accession>
<feature type="signal peptide" evidence="6">
    <location>
        <begin position="1"/>
        <end position="24"/>
    </location>
</feature>
<dbReference type="SMART" id="SM01049">
    <property type="entry name" value="Cache_2"/>
    <property type="match status" value="1"/>
</dbReference>
<evidence type="ECO:0000256" key="2">
    <source>
        <dbReference type="ARBA" id="ARBA00022475"/>
    </source>
</evidence>
<evidence type="ECO:0000313" key="9">
    <source>
        <dbReference type="Proteomes" id="UP000613113"/>
    </source>
</evidence>
<feature type="domain" description="Single Cache" evidence="7">
    <location>
        <begin position="20"/>
        <end position="104"/>
    </location>
</feature>
<dbReference type="Pfam" id="PF17200">
    <property type="entry name" value="sCache_2"/>
    <property type="match status" value="1"/>
</dbReference>
<keyword evidence="9" id="KW-1185">Reference proteome</keyword>
<comment type="subcellular location">
    <subcellularLocation>
        <location evidence="1">Cell membrane</location>
        <topology evidence="1">Multi-pass membrane protein</topology>
    </subcellularLocation>
</comment>
<keyword evidence="6" id="KW-0732">Signal</keyword>
<evidence type="ECO:0000313" key="8">
    <source>
        <dbReference type="EMBL" id="MBC3886355.1"/>
    </source>
</evidence>
<reference evidence="8 9" key="1">
    <citation type="submission" date="2020-08" db="EMBL/GenBank/DDBJ databases">
        <title>Novel species isolated from subtropical streams in China.</title>
        <authorList>
            <person name="Lu H."/>
        </authorList>
    </citation>
    <scope>NUCLEOTIDE SEQUENCE [LARGE SCALE GENOMIC DNA]</scope>
    <source>
        <strain evidence="8 9">FT31W</strain>
    </source>
</reference>
<sequence>MLTRNIIIGLLSAWAFTVPVASQAADKPEDAIAMVNKGLSYLQKNGKEALIREVNQKNPDFLVGDLYLYVRSIDGPILAHPINPKLIGKNMLELPDAEGKLYRKEIVELAKTKGKGWVDYRYNNPVTKKIEAKSTYLVRSGDIILEAGIYKGN</sequence>
<dbReference type="EMBL" id="JACOGC010000006">
    <property type="protein sequence ID" value="MBC3886355.1"/>
    <property type="molecule type" value="Genomic_DNA"/>
</dbReference>
<proteinExistence type="predicted"/>
<organism evidence="8 9">
    <name type="scientific">Undibacterium griseum</name>
    <dbReference type="NCBI Taxonomy" id="2762295"/>
    <lineage>
        <taxon>Bacteria</taxon>
        <taxon>Pseudomonadati</taxon>
        <taxon>Pseudomonadota</taxon>
        <taxon>Betaproteobacteria</taxon>
        <taxon>Burkholderiales</taxon>
        <taxon>Oxalobacteraceae</taxon>
        <taxon>Undibacterium</taxon>
    </lineage>
</organism>
<feature type="chain" id="PRO_5047012732" evidence="6">
    <location>
        <begin position="25"/>
        <end position="153"/>
    </location>
</feature>
<evidence type="ECO:0000256" key="3">
    <source>
        <dbReference type="ARBA" id="ARBA00022692"/>
    </source>
</evidence>
<comment type="caution">
    <text evidence="8">The sequence shown here is derived from an EMBL/GenBank/DDBJ whole genome shotgun (WGS) entry which is preliminary data.</text>
</comment>
<evidence type="ECO:0000256" key="6">
    <source>
        <dbReference type="SAM" id="SignalP"/>
    </source>
</evidence>
<dbReference type="InterPro" id="IPR033480">
    <property type="entry name" value="sCache_2"/>
</dbReference>
<keyword evidence="5" id="KW-0472">Membrane</keyword>
<evidence type="ECO:0000256" key="1">
    <source>
        <dbReference type="ARBA" id="ARBA00004651"/>
    </source>
</evidence>
<dbReference type="Gene3D" id="3.30.450.20">
    <property type="entry name" value="PAS domain"/>
    <property type="match status" value="1"/>
</dbReference>
<evidence type="ECO:0000256" key="5">
    <source>
        <dbReference type="ARBA" id="ARBA00023136"/>
    </source>
</evidence>
<name>A0ABR6YR38_9BURK</name>
<dbReference type="RefSeq" id="WP_186863910.1">
    <property type="nucleotide sequence ID" value="NZ_JACOGC010000006.1"/>
</dbReference>